<gene>
    <name evidence="2" type="ORF">B0H17DRAFT_1204469</name>
</gene>
<dbReference type="AlphaFoldDB" id="A0AAD7GB62"/>
<dbReference type="Proteomes" id="UP001221757">
    <property type="component" value="Unassembled WGS sequence"/>
</dbReference>
<dbReference type="PANTHER" id="PTHR43763">
    <property type="entry name" value="XAA-PRO AMINOPEPTIDASE 1"/>
    <property type="match status" value="1"/>
</dbReference>
<organism evidence="2 3">
    <name type="scientific">Mycena rosella</name>
    <name type="common">Pink bonnet</name>
    <name type="synonym">Agaricus rosellus</name>
    <dbReference type="NCBI Taxonomy" id="1033263"/>
    <lineage>
        <taxon>Eukaryota</taxon>
        <taxon>Fungi</taxon>
        <taxon>Dikarya</taxon>
        <taxon>Basidiomycota</taxon>
        <taxon>Agaricomycotina</taxon>
        <taxon>Agaricomycetes</taxon>
        <taxon>Agaricomycetidae</taxon>
        <taxon>Agaricales</taxon>
        <taxon>Marasmiineae</taxon>
        <taxon>Mycenaceae</taxon>
        <taxon>Mycena</taxon>
    </lineage>
</organism>
<reference evidence="2" key="1">
    <citation type="submission" date="2023-03" db="EMBL/GenBank/DDBJ databases">
        <title>Massive genome expansion in bonnet fungi (Mycena s.s.) driven by repeated elements and novel gene families across ecological guilds.</title>
        <authorList>
            <consortium name="Lawrence Berkeley National Laboratory"/>
            <person name="Harder C.B."/>
            <person name="Miyauchi S."/>
            <person name="Viragh M."/>
            <person name="Kuo A."/>
            <person name="Thoen E."/>
            <person name="Andreopoulos B."/>
            <person name="Lu D."/>
            <person name="Skrede I."/>
            <person name="Drula E."/>
            <person name="Henrissat B."/>
            <person name="Morin E."/>
            <person name="Kohler A."/>
            <person name="Barry K."/>
            <person name="LaButti K."/>
            <person name="Morin E."/>
            <person name="Salamov A."/>
            <person name="Lipzen A."/>
            <person name="Mereny Z."/>
            <person name="Hegedus B."/>
            <person name="Baldrian P."/>
            <person name="Stursova M."/>
            <person name="Weitz H."/>
            <person name="Taylor A."/>
            <person name="Grigoriev I.V."/>
            <person name="Nagy L.G."/>
            <person name="Martin F."/>
            <person name="Kauserud H."/>
        </authorList>
    </citation>
    <scope>NUCLEOTIDE SEQUENCE</scope>
    <source>
        <strain evidence="2">CBHHK067</strain>
    </source>
</reference>
<evidence type="ECO:0000313" key="2">
    <source>
        <dbReference type="EMBL" id="KAJ7686080.1"/>
    </source>
</evidence>
<accession>A0AAD7GB62</accession>
<dbReference type="Pfam" id="PF01321">
    <property type="entry name" value="Creatinase_N"/>
    <property type="match status" value="1"/>
</dbReference>
<dbReference type="InterPro" id="IPR050422">
    <property type="entry name" value="X-Pro_aminopeptidase_P"/>
</dbReference>
<protein>
    <recommendedName>
        <fullName evidence="1">Creatinase N-terminal domain-containing protein</fullName>
    </recommendedName>
</protein>
<keyword evidence="3" id="KW-1185">Reference proteome</keyword>
<evidence type="ECO:0000313" key="3">
    <source>
        <dbReference type="Proteomes" id="UP001221757"/>
    </source>
</evidence>
<dbReference type="InterPro" id="IPR029149">
    <property type="entry name" value="Creatin/AminoP/Spt16_N"/>
</dbReference>
<proteinExistence type="predicted"/>
<comment type="caution">
    <text evidence="2">The sequence shown here is derived from an EMBL/GenBank/DDBJ whole genome shotgun (WGS) entry which is preliminary data.</text>
</comment>
<evidence type="ECO:0000259" key="1">
    <source>
        <dbReference type="Pfam" id="PF01321"/>
    </source>
</evidence>
<name>A0AAD7GB62_MYCRO</name>
<dbReference type="InterPro" id="IPR000587">
    <property type="entry name" value="Creatinase_N"/>
</dbReference>
<dbReference type="Gene3D" id="3.40.350.10">
    <property type="entry name" value="Creatinase/prolidase N-terminal domain"/>
    <property type="match status" value="1"/>
</dbReference>
<dbReference type="SUPFAM" id="SSF53092">
    <property type="entry name" value="Creatinase/prolidase N-terminal domain"/>
    <property type="match status" value="1"/>
</dbReference>
<dbReference type="PANTHER" id="PTHR43763:SF6">
    <property type="entry name" value="XAA-PRO AMINOPEPTIDASE 1"/>
    <property type="match status" value="1"/>
</dbReference>
<feature type="domain" description="Creatinase N-terminal" evidence="1">
    <location>
        <begin position="51"/>
        <end position="182"/>
    </location>
</feature>
<sequence>MFFCLPFKPSKRQSDFEPDCKERRAAPSYYNERGTSVFTFSGAGSASILCRLRGILTDNKLDAYVISNEDEHGSEIPAASELRRGFMTGFHGGAGLAVVTQSEALLFVDSRYWIAAEKAMDLPCGRCESLVCAQWSRAVSKIICATRIGVDARLIPPALKASLDAGLLSGSKLVCQLKNLVDEV</sequence>
<dbReference type="EMBL" id="JARKIE010000099">
    <property type="protein sequence ID" value="KAJ7686080.1"/>
    <property type="molecule type" value="Genomic_DNA"/>
</dbReference>